<feature type="region of interest" description="Disordered" evidence="1">
    <location>
        <begin position="1"/>
        <end position="204"/>
    </location>
</feature>
<protein>
    <recommendedName>
        <fullName evidence="2">RRM Nup35-type domain-containing protein</fullName>
    </recommendedName>
</protein>
<evidence type="ECO:0000256" key="1">
    <source>
        <dbReference type="SAM" id="MobiDB-lite"/>
    </source>
</evidence>
<organism evidence="3 4">
    <name type="scientific">Calocera cornea HHB12733</name>
    <dbReference type="NCBI Taxonomy" id="1353952"/>
    <lineage>
        <taxon>Eukaryota</taxon>
        <taxon>Fungi</taxon>
        <taxon>Dikarya</taxon>
        <taxon>Basidiomycota</taxon>
        <taxon>Agaricomycotina</taxon>
        <taxon>Dacrymycetes</taxon>
        <taxon>Dacrymycetales</taxon>
        <taxon>Dacrymycetaceae</taxon>
        <taxon>Calocera</taxon>
    </lineage>
</organism>
<feature type="compositionally biased region" description="Polar residues" evidence="1">
    <location>
        <begin position="21"/>
        <end position="51"/>
    </location>
</feature>
<keyword evidence="4" id="KW-1185">Reference proteome</keyword>
<feature type="compositionally biased region" description="Low complexity" evidence="1">
    <location>
        <begin position="11"/>
        <end position="20"/>
    </location>
</feature>
<feature type="compositionally biased region" description="Basic and acidic residues" evidence="1">
    <location>
        <begin position="100"/>
        <end position="120"/>
    </location>
</feature>
<dbReference type="STRING" id="1353952.A0A165DA20"/>
<name>A0A165DA20_9BASI</name>
<dbReference type="Gene3D" id="3.30.70.330">
    <property type="match status" value="1"/>
</dbReference>
<dbReference type="AlphaFoldDB" id="A0A165DA20"/>
<gene>
    <name evidence="3" type="ORF">CALCODRAFT_520759</name>
</gene>
<dbReference type="EMBL" id="KV424068">
    <property type="protein sequence ID" value="KZT52374.1"/>
    <property type="molecule type" value="Genomic_DNA"/>
</dbReference>
<dbReference type="InParanoid" id="A0A165DA20"/>
<reference evidence="3 4" key="1">
    <citation type="journal article" date="2016" name="Mol. Biol. Evol.">
        <title>Comparative Genomics of Early-Diverging Mushroom-Forming Fungi Provides Insights into the Origins of Lignocellulose Decay Capabilities.</title>
        <authorList>
            <person name="Nagy L.G."/>
            <person name="Riley R."/>
            <person name="Tritt A."/>
            <person name="Adam C."/>
            <person name="Daum C."/>
            <person name="Floudas D."/>
            <person name="Sun H."/>
            <person name="Yadav J.S."/>
            <person name="Pangilinan J."/>
            <person name="Larsson K.H."/>
            <person name="Matsuura K."/>
            <person name="Barry K."/>
            <person name="Labutti K."/>
            <person name="Kuo R."/>
            <person name="Ohm R.A."/>
            <person name="Bhattacharya S.S."/>
            <person name="Shirouzu T."/>
            <person name="Yoshinaga Y."/>
            <person name="Martin F.M."/>
            <person name="Grigoriev I.V."/>
            <person name="Hibbett D.S."/>
        </authorList>
    </citation>
    <scope>NUCLEOTIDE SEQUENCE [LARGE SCALE GENOMIC DNA]</scope>
    <source>
        <strain evidence="3 4">HHB12733</strain>
    </source>
</reference>
<sequence length="425" mass="45357">MFQQPQTPYNQYGAQGQQQQSFNTPPSFYQSGGSVANRPSQLFQSPSQSTVARPPDQQKDAMNNSTSLQTTYIPGYLIASQSGRGPPASVWASPSAKETTPTKEDENPFAKEAPIFRDSRGASTSFKASTPYTSRSNFTLAKATPRRSPGERQTPYSPEYTRNSPPEDEDSVPQVSLTDIAPIPRRTRSAPAPDDSSFSLAPSETSTVGAVKPIKLVIWGYPAHLTTKCIKEFTSFGKDQVLTQEEGPEGSNYFIVGYKDPALAARLRRRNGELMDGLYRIAINYQDPRLEQTGPGIIPTSSSPVPDNGMIPALNTTLQANTSLAAGHHLQTRASNVSLANKSALLPDPPKKSTTEWLASFFTPPPPAQNMSQILPPGLAGGPASLPAASGAVVSGTQAAAAQAASSTWGVTGALNKVSELVFGW</sequence>
<feature type="domain" description="RRM Nup35-type" evidence="2">
    <location>
        <begin position="216"/>
        <end position="292"/>
    </location>
</feature>
<dbReference type="Proteomes" id="UP000076842">
    <property type="component" value="Unassembled WGS sequence"/>
</dbReference>
<accession>A0A165DA20</accession>
<feature type="compositionally biased region" description="Polar residues" evidence="1">
    <location>
        <begin position="1"/>
        <end position="10"/>
    </location>
</feature>
<feature type="compositionally biased region" description="Polar residues" evidence="1">
    <location>
        <begin position="154"/>
        <end position="164"/>
    </location>
</feature>
<feature type="compositionally biased region" description="Polar residues" evidence="1">
    <location>
        <begin position="60"/>
        <end position="72"/>
    </location>
</feature>
<evidence type="ECO:0000313" key="4">
    <source>
        <dbReference type="Proteomes" id="UP000076842"/>
    </source>
</evidence>
<dbReference type="InterPro" id="IPR007846">
    <property type="entry name" value="RRM_NUP35_dom"/>
</dbReference>
<dbReference type="InterPro" id="IPR012677">
    <property type="entry name" value="Nucleotide-bd_a/b_plait_sf"/>
</dbReference>
<dbReference type="Pfam" id="PF05172">
    <property type="entry name" value="RRM_Nup35"/>
    <property type="match status" value="1"/>
</dbReference>
<dbReference type="OrthoDB" id="3365060at2759"/>
<dbReference type="FunCoup" id="A0A165DA20">
    <property type="interactions" value="20"/>
</dbReference>
<evidence type="ECO:0000259" key="2">
    <source>
        <dbReference type="Pfam" id="PF05172"/>
    </source>
</evidence>
<evidence type="ECO:0000313" key="3">
    <source>
        <dbReference type="EMBL" id="KZT52374.1"/>
    </source>
</evidence>
<proteinExistence type="predicted"/>
<feature type="compositionally biased region" description="Polar residues" evidence="1">
    <location>
        <begin position="121"/>
        <end position="139"/>
    </location>
</feature>